<gene>
    <name evidence="2" type="ORF">CXR34_10805</name>
</gene>
<feature type="transmembrane region" description="Helical" evidence="1">
    <location>
        <begin position="213"/>
        <end position="239"/>
    </location>
</feature>
<dbReference type="InterPro" id="IPR009793">
    <property type="entry name" value="DUF1361"/>
</dbReference>
<dbReference type="AlphaFoldDB" id="A0A2K9DYZ7"/>
<name>A0A2K9DYZ7_9MICO</name>
<feature type="transmembrane region" description="Helical" evidence="1">
    <location>
        <begin position="122"/>
        <end position="151"/>
    </location>
</feature>
<dbReference type="Proteomes" id="UP000233276">
    <property type="component" value="Chromosome"/>
</dbReference>
<dbReference type="KEGG" id="mhos:CXR34_10805"/>
<feature type="transmembrane region" description="Helical" evidence="1">
    <location>
        <begin position="78"/>
        <end position="102"/>
    </location>
</feature>
<organism evidence="2 3">
    <name type="scientific">Microbacterium hominis</name>
    <dbReference type="NCBI Taxonomy" id="162426"/>
    <lineage>
        <taxon>Bacteria</taxon>
        <taxon>Bacillati</taxon>
        <taxon>Actinomycetota</taxon>
        <taxon>Actinomycetes</taxon>
        <taxon>Micrococcales</taxon>
        <taxon>Microbacteriaceae</taxon>
        <taxon>Microbacterium</taxon>
    </lineage>
</organism>
<keyword evidence="1" id="KW-0812">Transmembrane</keyword>
<proteinExistence type="predicted"/>
<keyword evidence="1" id="KW-1133">Transmembrane helix</keyword>
<feature type="transmembrane region" description="Helical" evidence="1">
    <location>
        <begin position="42"/>
        <end position="66"/>
    </location>
</feature>
<keyword evidence="1" id="KW-0472">Membrane</keyword>
<dbReference type="Pfam" id="PF07099">
    <property type="entry name" value="DUF1361"/>
    <property type="match status" value="1"/>
</dbReference>
<dbReference type="EMBL" id="CP025299">
    <property type="protein sequence ID" value="AUG29883.1"/>
    <property type="molecule type" value="Genomic_DNA"/>
</dbReference>
<protein>
    <submittedName>
        <fullName evidence="2">DUF1361 domain-containing protein</fullName>
    </submittedName>
</protein>
<evidence type="ECO:0000313" key="2">
    <source>
        <dbReference type="EMBL" id="AUG29883.1"/>
    </source>
</evidence>
<dbReference type="RefSeq" id="WP_101306388.1">
    <property type="nucleotide sequence ID" value="NZ_CP025299.1"/>
</dbReference>
<evidence type="ECO:0000313" key="3">
    <source>
        <dbReference type="Proteomes" id="UP000233276"/>
    </source>
</evidence>
<reference evidence="2 3" key="1">
    <citation type="submission" date="2017-12" db="EMBL/GenBank/DDBJ databases">
        <title>Isolation and characterization of estrogens degradatiion strain Microbacterium hominis SJTG1.</title>
        <authorList>
            <person name="Xiong W."/>
            <person name="Yin C."/>
            <person name="Zheng D."/>
            <person name="Liang R."/>
        </authorList>
    </citation>
    <scope>NUCLEOTIDE SEQUENCE [LARGE SCALE GENOMIC DNA]</scope>
    <source>
        <strain evidence="2 3">SJTG1</strain>
    </source>
</reference>
<feature type="transmembrane region" description="Helical" evidence="1">
    <location>
        <begin position="163"/>
        <end position="183"/>
    </location>
</feature>
<sequence>MSALLLGVLAVALLNVYAAVLVVLRARVYAVRLYRPMLVNIGLSFLPVLLAIVFGVGFLLLTPVFGRAAQVVDGGGTVAIWVYLVIATAVWLLFFPNSVYLITELNFSHRGRATPVPLWYDIVQTLALTLSGIANAVLSLAVVQTMVVLLLDPADRRIPGGSWVFAGVVIVLGAVGVYLGRYLRFNSWDVRHPTSMIRKLTGHLRLRGKALEAFGFVLTHALLIALLYVPLFALGWSALSGGAL</sequence>
<evidence type="ECO:0000256" key="1">
    <source>
        <dbReference type="SAM" id="Phobius"/>
    </source>
</evidence>
<accession>A0A2K9DYZ7</accession>